<dbReference type="GO" id="GO:0005524">
    <property type="term" value="F:ATP binding"/>
    <property type="evidence" value="ECO:0007669"/>
    <property type="project" value="UniProtKB-UniRule"/>
</dbReference>
<dbReference type="SUPFAM" id="SSF56059">
    <property type="entry name" value="Glutathione synthetase ATP-binding domain-like"/>
    <property type="match status" value="1"/>
</dbReference>
<evidence type="ECO:0000313" key="6">
    <source>
        <dbReference type="EMBL" id="RYB05298.1"/>
    </source>
</evidence>
<dbReference type="PANTHER" id="PTHR43055:SF1">
    <property type="entry name" value="FORMATE-DEPENDENT PHOSPHORIBOSYLGLYCINAMIDE FORMYLTRANSFERASE"/>
    <property type="match status" value="1"/>
</dbReference>
<dbReference type="Gene3D" id="3.30.1490.20">
    <property type="entry name" value="ATP-grasp fold, A domain"/>
    <property type="match status" value="1"/>
</dbReference>
<evidence type="ECO:0000256" key="4">
    <source>
        <dbReference type="PROSITE-ProRule" id="PRU00409"/>
    </source>
</evidence>
<dbReference type="AlphaFoldDB" id="A0A4Q2RE79"/>
<keyword evidence="7" id="KW-1185">Reference proteome</keyword>
<dbReference type="PANTHER" id="PTHR43055">
    <property type="entry name" value="FORMATE-DEPENDENT PHOSPHORIBOSYLGLYCINAMIDE FORMYLTRANSFERASE"/>
    <property type="match status" value="1"/>
</dbReference>
<dbReference type="InterPro" id="IPR013815">
    <property type="entry name" value="ATP_grasp_subdomain_1"/>
</dbReference>
<organism evidence="6 7">
    <name type="scientific">Lichenibacterium ramalinae</name>
    <dbReference type="NCBI Taxonomy" id="2316527"/>
    <lineage>
        <taxon>Bacteria</taxon>
        <taxon>Pseudomonadati</taxon>
        <taxon>Pseudomonadota</taxon>
        <taxon>Alphaproteobacteria</taxon>
        <taxon>Hyphomicrobiales</taxon>
        <taxon>Lichenihabitantaceae</taxon>
        <taxon>Lichenibacterium</taxon>
    </lineage>
</organism>
<sequence length="433" mass="45054">MTDSQPRILFLSLSDDAGCERIVSHMAGRGAACAVMARPGSVAARPGGVTRRFALPGRGGPLAAAFGLSRRLEAAATSFAADAVVPLDDFAAATLRDIALAPRTGAGLRALLARSLGDPAHYRTSGSRDLLIVAAASLGIRTPRQARAEDLDGARAAGAAIGYPLMMKREATCGGAGVALVRTEPDLAAAFGPAARRARAKRAGRRLFGFRPVSQSAPITLQAHVAGRLALRTVACRDGRVLAGMSFAAERLNPPVTGSSTVVRPLVHPEIEAAASRLVAALGCSGFVSFDFIVADDGAAYLIEMNARPVGSGHLGPLFGHDVYGAWLSGFPGFRDAAPPPPDATAPRAVALFPKEMLRDPESPDLVPGAGLYHDVPWHEPDVVAHYGATLARHHPEAAESLGRRLRLAGRPAVSAPAPRLWPGLAQLVRSKP</sequence>
<reference evidence="6 7" key="2">
    <citation type="submission" date="2019-02" db="EMBL/GenBank/DDBJ databases">
        <title>'Lichenibacterium ramalinii' gen. nov. sp. nov., 'Lichenibacterium minor' gen. nov. sp. nov.</title>
        <authorList>
            <person name="Pankratov T."/>
        </authorList>
    </citation>
    <scope>NUCLEOTIDE SEQUENCE [LARGE SCALE GENOMIC DNA]</scope>
    <source>
        <strain evidence="6 7">RmlP001</strain>
    </source>
</reference>
<dbReference type="GO" id="GO:0046872">
    <property type="term" value="F:metal ion binding"/>
    <property type="evidence" value="ECO:0007669"/>
    <property type="project" value="InterPro"/>
</dbReference>
<dbReference type="PROSITE" id="PS50975">
    <property type="entry name" value="ATP_GRASP"/>
    <property type="match status" value="1"/>
</dbReference>
<evidence type="ECO:0000259" key="5">
    <source>
        <dbReference type="PROSITE" id="PS50975"/>
    </source>
</evidence>
<dbReference type="Pfam" id="PF02655">
    <property type="entry name" value="ATP-grasp_3"/>
    <property type="match status" value="1"/>
</dbReference>
<comment type="caution">
    <text evidence="6">The sequence shown here is derived from an EMBL/GenBank/DDBJ whole genome shotgun (WGS) entry which is preliminary data.</text>
</comment>
<evidence type="ECO:0000256" key="3">
    <source>
        <dbReference type="ARBA" id="ARBA00022840"/>
    </source>
</evidence>
<evidence type="ECO:0000256" key="2">
    <source>
        <dbReference type="ARBA" id="ARBA00022741"/>
    </source>
</evidence>
<name>A0A4Q2RE79_9HYPH</name>
<evidence type="ECO:0000256" key="1">
    <source>
        <dbReference type="ARBA" id="ARBA00022598"/>
    </source>
</evidence>
<proteinExistence type="predicted"/>
<dbReference type="InterPro" id="IPR011761">
    <property type="entry name" value="ATP-grasp"/>
</dbReference>
<dbReference type="InterPro" id="IPR003806">
    <property type="entry name" value="ATP-grasp_PylC-type"/>
</dbReference>
<keyword evidence="3 4" id="KW-0067">ATP-binding</keyword>
<keyword evidence="2 4" id="KW-0547">Nucleotide-binding</keyword>
<dbReference type="OrthoDB" id="40611at2"/>
<keyword evidence="1" id="KW-0436">Ligase</keyword>
<dbReference type="Pfam" id="PF02786">
    <property type="entry name" value="CPSase_L_D2"/>
    <property type="match status" value="1"/>
</dbReference>
<dbReference type="Gene3D" id="3.30.470.20">
    <property type="entry name" value="ATP-grasp fold, B domain"/>
    <property type="match status" value="1"/>
</dbReference>
<dbReference type="RefSeq" id="WP_129219049.1">
    <property type="nucleotide sequence ID" value="NZ_QYBC01000007.1"/>
</dbReference>
<accession>A0A4Q2RE79</accession>
<gene>
    <name evidence="6" type="ORF">D3272_10135</name>
</gene>
<dbReference type="GO" id="GO:0005829">
    <property type="term" value="C:cytosol"/>
    <property type="evidence" value="ECO:0007669"/>
    <property type="project" value="TreeGrafter"/>
</dbReference>
<evidence type="ECO:0000313" key="7">
    <source>
        <dbReference type="Proteomes" id="UP000289411"/>
    </source>
</evidence>
<dbReference type="EMBL" id="QYBC01000007">
    <property type="protein sequence ID" value="RYB05298.1"/>
    <property type="molecule type" value="Genomic_DNA"/>
</dbReference>
<dbReference type="GO" id="GO:0016874">
    <property type="term" value="F:ligase activity"/>
    <property type="evidence" value="ECO:0007669"/>
    <property type="project" value="UniProtKB-KW"/>
</dbReference>
<dbReference type="Proteomes" id="UP000289411">
    <property type="component" value="Unassembled WGS sequence"/>
</dbReference>
<reference evidence="6 7" key="1">
    <citation type="submission" date="2018-09" db="EMBL/GenBank/DDBJ databases">
        <authorList>
            <person name="Grouzdev D.S."/>
            <person name="Krutkina M.S."/>
        </authorList>
    </citation>
    <scope>NUCLEOTIDE SEQUENCE [LARGE SCALE GENOMIC DNA]</scope>
    <source>
        <strain evidence="6 7">RmlP001</strain>
    </source>
</reference>
<protein>
    <submittedName>
        <fullName evidence="6">ATP-grasp domain-containing protein</fullName>
    </submittedName>
</protein>
<feature type="domain" description="ATP-grasp" evidence="5">
    <location>
        <begin position="132"/>
        <end position="332"/>
    </location>
</feature>
<dbReference type="InterPro" id="IPR005479">
    <property type="entry name" value="CPAse_ATP-bd"/>
</dbReference>